<keyword evidence="5" id="KW-0326">Glycosidase</keyword>
<evidence type="ECO:0000256" key="4">
    <source>
        <dbReference type="ARBA" id="ARBA00022801"/>
    </source>
</evidence>
<dbReference type="Proteomes" id="UP001463665">
    <property type="component" value="Chromosome"/>
</dbReference>
<sequence>MPAECDVSLRPGWFYHARENSKVKTPAELLDLYYKSVGRGANLDLGLSPNPKGQLDPEDVSSLQQFGRLLKQTFAVNLAEGAVLQASNVRGNNPSKYGPQHLLDQDRYTYWATDDEVTTPQLTVTLPGEKTFNVIRLRENIKLGQRIEAFEVEAFLNGTWKKIASATSIGPNRLIRLPERITTDKIRLTITQSPVAVALSDFGLYNEPVMTGKPLIRRNPEGTIVLSSADTTSTIYYTFDGSPPTRKSLRYHQPFKRPDDGIVKAISVSNGQQSETAVLRFGPVKSGWEIISPEDTDTAHPSAYAIDDNPETFWQSPLSTNSSPSEIIMDLKKQLSLKGFVYLPRQDGKSEGTASHYRIETSTDGSQWQPVTEGEFSNIKANPVEQQILFKQPVPARFIRFTAERLISGNSCTVAEIGVIQ</sequence>
<evidence type="ECO:0000256" key="5">
    <source>
        <dbReference type="ARBA" id="ARBA00023295"/>
    </source>
</evidence>
<dbReference type="PANTHER" id="PTHR10030">
    <property type="entry name" value="ALPHA-L-FUCOSIDASE"/>
    <property type="match status" value="1"/>
</dbReference>
<keyword evidence="8" id="KW-1185">Reference proteome</keyword>
<dbReference type="EC" id="3.2.1.51" evidence="2"/>
<dbReference type="InterPro" id="IPR057739">
    <property type="entry name" value="Glyco_hydro_29_N"/>
</dbReference>
<dbReference type="SUPFAM" id="SSF49785">
    <property type="entry name" value="Galactose-binding domain-like"/>
    <property type="match status" value="2"/>
</dbReference>
<evidence type="ECO:0000259" key="6">
    <source>
        <dbReference type="PROSITE" id="PS50022"/>
    </source>
</evidence>
<dbReference type="RefSeq" id="WP_345765849.1">
    <property type="nucleotide sequence ID" value="NZ_CP154834.1"/>
</dbReference>
<dbReference type="InterPro" id="IPR017853">
    <property type="entry name" value="GH"/>
</dbReference>
<evidence type="ECO:0000313" key="8">
    <source>
        <dbReference type="Proteomes" id="UP001463665"/>
    </source>
</evidence>
<dbReference type="SUPFAM" id="SSF51445">
    <property type="entry name" value="(Trans)glycosidases"/>
    <property type="match status" value="1"/>
</dbReference>
<dbReference type="PANTHER" id="PTHR10030:SF37">
    <property type="entry name" value="ALPHA-L-FUCOSIDASE-RELATED"/>
    <property type="match status" value="1"/>
</dbReference>
<evidence type="ECO:0000256" key="1">
    <source>
        <dbReference type="ARBA" id="ARBA00007951"/>
    </source>
</evidence>
<keyword evidence="3" id="KW-0732">Signal</keyword>
<dbReference type="Pfam" id="PF13287">
    <property type="entry name" value="Fn3_assoc"/>
    <property type="match status" value="1"/>
</dbReference>
<evidence type="ECO:0000313" key="7">
    <source>
        <dbReference type="EMBL" id="XAO73330.1"/>
    </source>
</evidence>
<protein>
    <recommendedName>
        <fullName evidence="2">alpha-L-fucosidase</fullName>
        <ecNumber evidence="2">3.2.1.51</ecNumber>
    </recommendedName>
</protein>
<dbReference type="GO" id="GO:0005764">
    <property type="term" value="C:lysosome"/>
    <property type="evidence" value="ECO:0007669"/>
    <property type="project" value="TreeGrafter"/>
</dbReference>
<evidence type="ECO:0000256" key="3">
    <source>
        <dbReference type="ARBA" id="ARBA00022729"/>
    </source>
</evidence>
<dbReference type="Gene3D" id="2.60.120.260">
    <property type="entry name" value="Galactose-binding domain-like"/>
    <property type="match status" value="2"/>
</dbReference>
<accession>A0AAU6WLF2</accession>
<dbReference type="InterPro" id="IPR000933">
    <property type="entry name" value="Glyco_hydro_29"/>
</dbReference>
<reference evidence="7 8" key="1">
    <citation type="submission" date="2024-04" db="EMBL/GenBank/DDBJ databases">
        <title>Genome sequencing and assembly of rice foliar adapted Chryseobacterium endophyticum OsEnb-ALM-A6.</title>
        <authorList>
            <person name="Kumar S."/>
            <person name="Javed M."/>
            <person name="Chouhan V."/>
            <person name="Charishma K."/>
            <person name="Patel A."/>
            <person name="Kumar M."/>
            <person name="Sahu K.P."/>
            <person name="Kumar A."/>
        </authorList>
    </citation>
    <scope>NUCLEOTIDE SEQUENCE [LARGE SCALE GENOMIC DNA]</scope>
    <source>
        <strain evidence="7 8">OsEnb-ALM-A6</strain>
    </source>
</reference>
<keyword evidence="4" id="KW-0378">Hydrolase</keyword>
<dbReference type="InterPro" id="IPR000421">
    <property type="entry name" value="FA58C"/>
</dbReference>
<dbReference type="Pfam" id="PF00754">
    <property type="entry name" value="F5_F8_type_C"/>
    <property type="match status" value="2"/>
</dbReference>
<name>A0AAU6WLF2_9FLAO</name>
<organism evidence="7 8">
    <name type="scientific">Chryseobacterium endophyticum</name>
    <dbReference type="NCBI Taxonomy" id="1854762"/>
    <lineage>
        <taxon>Bacteria</taxon>
        <taxon>Pseudomonadati</taxon>
        <taxon>Bacteroidota</taxon>
        <taxon>Flavobacteriia</taxon>
        <taxon>Flavobacteriales</taxon>
        <taxon>Weeksellaceae</taxon>
        <taxon>Chryseobacterium group</taxon>
        <taxon>Chryseobacterium</taxon>
    </lineage>
</organism>
<dbReference type="EMBL" id="CP154834">
    <property type="protein sequence ID" value="XAO73330.1"/>
    <property type="molecule type" value="Genomic_DNA"/>
</dbReference>
<dbReference type="InterPro" id="IPR008979">
    <property type="entry name" value="Galactose-bd-like_sf"/>
</dbReference>
<feature type="domain" description="F5/8 type C" evidence="6">
    <location>
        <begin position="272"/>
        <end position="421"/>
    </location>
</feature>
<dbReference type="Pfam" id="PF01120">
    <property type="entry name" value="Alpha_L_fucos"/>
    <property type="match status" value="1"/>
</dbReference>
<gene>
    <name evidence="7" type="ORF">AAFP95_16400</name>
</gene>
<dbReference type="InterPro" id="IPR026876">
    <property type="entry name" value="Fn3_assoc_repeat"/>
</dbReference>
<proteinExistence type="inferred from homology"/>
<dbReference type="PROSITE" id="PS50022">
    <property type="entry name" value="FA58C_3"/>
    <property type="match status" value="1"/>
</dbReference>
<dbReference type="AlphaFoldDB" id="A0AAU6WLF2"/>
<dbReference type="GO" id="GO:0006004">
    <property type="term" value="P:fucose metabolic process"/>
    <property type="evidence" value="ECO:0007669"/>
    <property type="project" value="TreeGrafter"/>
</dbReference>
<dbReference type="Gene3D" id="3.20.20.80">
    <property type="entry name" value="Glycosidases"/>
    <property type="match status" value="1"/>
</dbReference>
<dbReference type="GO" id="GO:0016139">
    <property type="term" value="P:glycoside catabolic process"/>
    <property type="evidence" value="ECO:0007669"/>
    <property type="project" value="TreeGrafter"/>
</dbReference>
<dbReference type="GO" id="GO:0004560">
    <property type="term" value="F:alpha-L-fucosidase activity"/>
    <property type="evidence" value="ECO:0007669"/>
    <property type="project" value="InterPro"/>
</dbReference>
<comment type="similarity">
    <text evidence="1">Belongs to the glycosyl hydrolase 29 family.</text>
</comment>
<evidence type="ECO:0000256" key="2">
    <source>
        <dbReference type="ARBA" id="ARBA00012662"/>
    </source>
</evidence>